<evidence type="ECO:0000256" key="1">
    <source>
        <dbReference type="SAM" id="MobiDB-lite"/>
    </source>
</evidence>
<gene>
    <name evidence="2" type="ORF">TPSB3V08_LOCUS3672</name>
</gene>
<feature type="region of interest" description="Disordered" evidence="1">
    <location>
        <begin position="82"/>
        <end position="112"/>
    </location>
</feature>
<protein>
    <recommendedName>
        <fullName evidence="3">DUF4817 domain-containing protein</fullName>
    </recommendedName>
</protein>
<evidence type="ECO:0008006" key="3">
    <source>
        <dbReference type="Google" id="ProtNLM"/>
    </source>
</evidence>
<dbReference type="AlphaFoldDB" id="A0A7R9CUB5"/>
<accession>A0A7R9CUB5</accession>
<proteinExistence type="predicted"/>
<sequence>MKLAHLSIRRLLELQRHRVPSMPRVKSEFSLLHFSHMACRGLLPGHRDVAAEFNRRHPDREPLAHTTVGRMLKKFQNKGNVVDVPRAGRPSTSAGMEETVLTKMCSSQNKST</sequence>
<organism evidence="2">
    <name type="scientific">Timema poppense</name>
    <name type="common">Walking stick</name>
    <dbReference type="NCBI Taxonomy" id="170557"/>
    <lineage>
        <taxon>Eukaryota</taxon>
        <taxon>Metazoa</taxon>
        <taxon>Ecdysozoa</taxon>
        <taxon>Arthropoda</taxon>
        <taxon>Hexapoda</taxon>
        <taxon>Insecta</taxon>
        <taxon>Pterygota</taxon>
        <taxon>Neoptera</taxon>
        <taxon>Polyneoptera</taxon>
        <taxon>Phasmatodea</taxon>
        <taxon>Timematodea</taxon>
        <taxon>Timematoidea</taxon>
        <taxon>Timematidae</taxon>
        <taxon>Timema</taxon>
    </lineage>
</organism>
<evidence type="ECO:0000313" key="2">
    <source>
        <dbReference type="EMBL" id="CAD7402641.1"/>
    </source>
</evidence>
<dbReference type="EMBL" id="OD001634">
    <property type="protein sequence ID" value="CAD7402641.1"/>
    <property type="molecule type" value="Genomic_DNA"/>
</dbReference>
<name>A0A7R9CUB5_TIMPO</name>
<reference evidence="2" key="1">
    <citation type="submission" date="2020-11" db="EMBL/GenBank/DDBJ databases">
        <authorList>
            <person name="Tran Van P."/>
        </authorList>
    </citation>
    <scope>NUCLEOTIDE SEQUENCE</scope>
</reference>